<accession>A0A2I3EGX8</accession>
<sequence>MSPIVLHNPLEISWYKNLLDLTFLLCLGLAIGYSARQYRRGRVVYAVLLVTAFFYGMLLELSGMVLHHSYTQGTFAVMLNFRMVPGLQDATLMPGYVPIFYPVFLFLGYKLVESLDIPSLWQRALTGGLVMACVDAPYIIQGGLPQIGWWTWHQWKMYQLWLGWPLADLWWQMTWDALFFYVLWRAVPHLDARRSNTVTLLGFPLAAAVGINLVAPLLHIPLILVTYLGTPQWPLVVALVLGYVIVAVRAMRLSPADFVEPVTVIVAGIYVLSMAVMVIGNALYEKGLTEYIAVQSAALVILCGFVAYPALRGRSRRVPATDAESHTSRSDRAADPMDTR</sequence>
<evidence type="ECO:0000313" key="3">
    <source>
        <dbReference type="EMBL" id="BCO35199.1"/>
    </source>
</evidence>
<evidence type="ECO:0000256" key="2">
    <source>
        <dbReference type="SAM" id="Phobius"/>
    </source>
</evidence>
<reference evidence="3 4" key="1">
    <citation type="submission" date="2020-12" db="EMBL/GenBank/DDBJ databases">
        <title>Complete genome sequence of Mycobacterium heckeshornense JCM 15655T, closely related to a pathogenic non-tuberculous mycobacterial species Mycobacterium xenopi.</title>
        <authorList>
            <person name="Yoshida M."/>
            <person name="Fukano H."/>
            <person name="Asakura T."/>
            <person name="Suzuki M."/>
            <person name="Hoshino Y."/>
        </authorList>
    </citation>
    <scope>NUCLEOTIDE SEQUENCE [LARGE SCALE GENOMIC DNA]</scope>
    <source>
        <strain evidence="3 4">JCM 15655</strain>
    </source>
</reference>
<gene>
    <name evidence="3" type="ORF">MHEC_16320</name>
</gene>
<feature type="transmembrane region" description="Helical" evidence="2">
    <location>
        <begin position="12"/>
        <end position="31"/>
    </location>
</feature>
<keyword evidence="4" id="KW-1185">Reference proteome</keyword>
<protein>
    <submittedName>
        <fullName evidence="3">Uncharacterized protein</fullName>
    </submittedName>
</protein>
<dbReference type="EMBL" id="AP024237">
    <property type="protein sequence ID" value="BCO35199.1"/>
    <property type="molecule type" value="Genomic_DNA"/>
</dbReference>
<feature type="transmembrane region" description="Helical" evidence="2">
    <location>
        <begin position="124"/>
        <end position="149"/>
    </location>
</feature>
<keyword evidence="2" id="KW-0812">Transmembrane</keyword>
<evidence type="ECO:0000313" key="4">
    <source>
        <dbReference type="Proteomes" id="UP000595446"/>
    </source>
</evidence>
<dbReference type="RefSeq" id="WP_048893295.1">
    <property type="nucleotide sequence ID" value="NZ_AP024237.1"/>
</dbReference>
<feature type="transmembrane region" description="Helical" evidence="2">
    <location>
        <begin position="258"/>
        <end position="279"/>
    </location>
</feature>
<feature type="transmembrane region" description="Helical" evidence="2">
    <location>
        <begin position="169"/>
        <end position="187"/>
    </location>
</feature>
<feature type="transmembrane region" description="Helical" evidence="2">
    <location>
        <begin position="43"/>
        <end position="70"/>
    </location>
</feature>
<feature type="transmembrane region" description="Helical" evidence="2">
    <location>
        <begin position="291"/>
        <end position="311"/>
    </location>
</feature>
<organism evidence="3 4">
    <name type="scientific">Mycobacterium heckeshornense</name>
    <dbReference type="NCBI Taxonomy" id="110505"/>
    <lineage>
        <taxon>Bacteria</taxon>
        <taxon>Bacillati</taxon>
        <taxon>Actinomycetota</taxon>
        <taxon>Actinomycetes</taxon>
        <taxon>Mycobacteriales</taxon>
        <taxon>Mycobacteriaceae</taxon>
        <taxon>Mycobacterium</taxon>
    </lineage>
</organism>
<feature type="transmembrane region" description="Helical" evidence="2">
    <location>
        <begin position="90"/>
        <end position="112"/>
    </location>
</feature>
<evidence type="ECO:0000256" key="1">
    <source>
        <dbReference type="SAM" id="MobiDB-lite"/>
    </source>
</evidence>
<feature type="region of interest" description="Disordered" evidence="1">
    <location>
        <begin position="319"/>
        <end position="340"/>
    </location>
</feature>
<name>A0A2I3EGX8_9MYCO</name>
<proteinExistence type="predicted"/>
<feature type="compositionally biased region" description="Basic and acidic residues" evidence="1">
    <location>
        <begin position="323"/>
        <end position="340"/>
    </location>
</feature>
<keyword evidence="2" id="KW-1133">Transmembrane helix</keyword>
<feature type="transmembrane region" description="Helical" evidence="2">
    <location>
        <begin position="233"/>
        <end position="251"/>
    </location>
</feature>
<keyword evidence="2" id="KW-0472">Membrane</keyword>
<dbReference type="AlphaFoldDB" id="A0A2I3EGX8"/>
<dbReference type="Proteomes" id="UP000595446">
    <property type="component" value="Chromosome"/>
</dbReference>
<feature type="transmembrane region" description="Helical" evidence="2">
    <location>
        <begin position="199"/>
        <end position="227"/>
    </location>
</feature>